<dbReference type="AlphaFoldDB" id="A0A2H3DWP1"/>
<evidence type="ECO:0000313" key="2">
    <source>
        <dbReference type="Proteomes" id="UP000217790"/>
    </source>
</evidence>
<dbReference type="EMBL" id="KZ293647">
    <property type="protein sequence ID" value="PBK99649.1"/>
    <property type="molecule type" value="Genomic_DNA"/>
</dbReference>
<protein>
    <submittedName>
        <fullName evidence="1">Uncharacterized protein</fullName>
    </submittedName>
</protein>
<sequence length="213" mass="24097">MRRGILDIEGVKDTSHIRLFPEITIHSGDKDASYRDRNDQEITLSGVVENAMLVFKTQDEEKVRNACSKSWHKHLQDVKSLEARLLFLGEQNLPGPEPLIEASVQALALSTQFKRPTVRFIVTNSKDQWTIAHLHNPLDGSSPEVTSCPLRHGKFPSIPFYGDHGTKQGQAEAEQTWRYYVRAFYVTSLEWLLPESASAIPNPPRHEKPGSNI</sequence>
<dbReference type="InParanoid" id="A0A2H3DWP1"/>
<keyword evidence="2" id="KW-1185">Reference proteome</keyword>
<proteinExistence type="predicted"/>
<accession>A0A2H3DWP1</accession>
<reference evidence="2" key="1">
    <citation type="journal article" date="2017" name="Nat. Ecol. Evol.">
        <title>Genome expansion and lineage-specific genetic innovations in the forest pathogenic fungi Armillaria.</title>
        <authorList>
            <person name="Sipos G."/>
            <person name="Prasanna A.N."/>
            <person name="Walter M.C."/>
            <person name="O'Connor E."/>
            <person name="Balint B."/>
            <person name="Krizsan K."/>
            <person name="Kiss B."/>
            <person name="Hess J."/>
            <person name="Varga T."/>
            <person name="Slot J."/>
            <person name="Riley R."/>
            <person name="Boka B."/>
            <person name="Rigling D."/>
            <person name="Barry K."/>
            <person name="Lee J."/>
            <person name="Mihaltcheva S."/>
            <person name="LaButti K."/>
            <person name="Lipzen A."/>
            <person name="Waldron R."/>
            <person name="Moloney N.M."/>
            <person name="Sperisen C."/>
            <person name="Kredics L."/>
            <person name="Vagvoelgyi C."/>
            <person name="Patrignani A."/>
            <person name="Fitzpatrick D."/>
            <person name="Nagy I."/>
            <person name="Doyle S."/>
            <person name="Anderson J.B."/>
            <person name="Grigoriev I.V."/>
            <person name="Gueldener U."/>
            <person name="Muensterkoetter M."/>
            <person name="Nagy L.G."/>
        </authorList>
    </citation>
    <scope>NUCLEOTIDE SEQUENCE [LARGE SCALE GENOMIC DNA]</scope>
    <source>
        <strain evidence="2">Ar21-2</strain>
    </source>
</reference>
<evidence type="ECO:0000313" key="1">
    <source>
        <dbReference type="EMBL" id="PBK99649.1"/>
    </source>
</evidence>
<organism evidence="1 2">
    <name type="scientific">Armillaria gallica</name>
    <name type="common">Bulbous honey fungus</name>
    <name type="synonym">Armillaria bulbosa</name>
    <dbReference type="NCBI Taxonomy" id="47427"/>
    <lineage>
        <taxon>Eukaryota</taxon>
        <taxon>Fungi</taxon>
        <taxon>Dikarya</taxon>
        <taxon>Basidiomycota</taxon>
        <taxon>Agaricomycotina</taxon>
        <taxon>Agaricomycetes</taxon>
        <taxon>Agaricomycetidae</taxon>
        <taxon>Agaricales</taxon>
        <taxon>Marasmiineae</taxon>
        <taxon>Physalacriaceae</taxon>
        <taxon>Armillaria</taxon>
    </lineage>
</organism>
<name>A0A2H3DWP1_ARMGA</name>
<gene>
    <name evidence="1" type="ORF">ARMGADRAFT_1074503</name>
</gene>
<dbReference type="Proteomes" id="UP000217790">
    <property type="component" value="Unassembled WGS sequence"/>
</dbReference>
<dbReference type="OrthoDB" id="3075072at2759"/>